<organism evidence="2 3">
    <name type="scientific">Ditylenchus dipsaci</name>
    <dbReference type="NCBI Taxonomy" id="166011"/>
    <lineage>
        <taxon>Eukaryota</taxon>
        <taxon>Metazoa</taxon>
        <taxon>Ecdysozoa</taxon>
        <taxon>Nematoda</taxon>
        <taxon>Chromadorea</taxon>
        <taxon>Rhabditida</taxon>
        <taxon>Tylenchina</taxon>
        <taxon>Tylenchomorpha</taxon>
        <taxon>Sphaerularioidea</taxon>
        <taxon>Anguinidae</taxon>
        <taxon>Anguininae</taxon>
        <taxon>Ditylenchus</taxon>
    </lineage>
</organism>
<feature type="chain" id="PRO_5037919029" evidence="1">
    <location>
        <begin position="24"/>
        <end position="233"/>
    </location>
</feature>
<dbReference type="Proteomes" id="UP000887574">
    <property type="component" value="Unplaced"/>
</dbReference>
<sequence>MIRTCIILCATTLLFSSVRYTAADVIDQLARQSKALIAEAAIQASTSDNALVMGCIDTCWDRFQEITSHPADLRKCFSRTDSLLEELMTCFEQNVDACLDERAETMIQKINITELFRLGVIQIEKTKTQLTKNVAGPIKKILDTAGNFGICVKDCFVGKNAHGFCFDSKDCQPLLADKKAKKSLRQCTKLIDWKKEAGELCDCSVKAGLSDLHDYCPMLRLIGGGRRQPNISG</sequence>
<reference evidence="3" key="1">
    <citation type="submission" date="2022-11" db="UniProtKB">
        <authorList>
            <consortium name="WormBaseParasite"/>
        </authorList>
    </citation>
    <scope>IDENTIFICATION</scope>
</reference>
<dbReference type="PANTHER" id="PTHR34401">
    <property type="entry name" value="PROTEIN CBG12388-RELATED"/>
    <property type="match status" value="1"/>
</dbReference>
<evidence type="ECO:0000313" key="3">
    <source>
        <dbReference type="WBParaSite" id="jg18362"/>
    </source>
</evidence>
<accession>A0A915DD40</accession>
<dbReference type="WBParaSite" id="jg18362">
    <property type="protein sequence ID" value="jg18362"/>
    <property type="gene ID" value="jg18362"/>
</dbReference>
<evidence type="ECO:0000313" key="2">
    <source>
        <dbReference type="Proteomes" id="UP000887574"/>
    </source>
</evidence>
<feature type="signal peptide" evidence="1">
    <location>
        <begin position="1"/>
        <end position="23"/>
    </location>
</feature>
<protein>
    <submittedName>
        <fullName evidence="3">Uncharacterized protein</fullName>
    </submittedName>
</protein>
<dbReference type="PANTHER" id="PTHR34401:SF6">
    <property type="entry name" value="DUF19 DOMAIN-CONTAINING PROTEIN"/>
    <property type="match status" value="1"/>
</dbReference>
<keyword evidence="2" id="KW-1185">Reference proteome</keyword>
<name>A0A915DD40_9BILA</name>
<proteinExistence type="predicted"/>
<dbReference type="AlphaFoldDB" id="A0A915DD40"/>
<keyword evidence="1" id="KW-0732">Signal</keyword>
<evidence type="ECO:0000256" key="1">
    <source>
        <dbReference type="SAM" id="SignalP"/>
    </source>
</evidence>